<proteinExistence type="predicted"/>
<keyword evidence="1" id="KW-0472">Membrane</keyword>
<dbReference type="EMBL" id="JAUSWL010000011">
    <property type="protein sequence ID" value="MDQ0545948.1"/>
    <property type="molecule type" value="Genomic_DNA"/>
</dbReference>
<sequence length="73" mass="7554">MALAQLLPLTEAATFTAGCMVLRSAQIDPERVANVLLPAAAILAAILLIGLTPTEFADAVFSLDPGALWPPLP</sequence>
<dbReference type="AlphaFoldDB" id="A0AAJ1TYC8"/>
<evidence type="ECO:0000313" key="3">
    <source>
        <dbReference type="Proteomes" id="UP001223420"/>
    </source>
</evidence>
<evidence type="ECO:0000313" key="2">
    <source>
        <dbReference type="EMBL" id="MDQ0545948.1"/>
    </source>
</evidence>
<protein>
    <submittedName>
        <fullName evidence="2">Membrane protein AbrB (Regulator of aidB expression)</fullName>
    </submittedName>
</protein>
<keyword evidence="1" id="KW-0812">Transmembrane</keyword>
<keyword evidence="1" id="KW-1133">Transmembrane helix</keyword>
<accession>A0AAJ1TYC8</accession>
<evidence type="ECO:0000256" key="1">
    <source>
        <dbReference type="SAM" id="Phobius"/>
    </source>
</evidence>
<comment type="caution">
    <text evidence="2">The sequence shown here is derived from an EMBL/GenBank/DDBJ whole genome shotgun (WGS) entry which is preliminary data.</text>
</comment>
<dbReference type="RefSeq" id="WP_230367446.1">
    <property type="nucleotide sequence ID" value="NZ_JAJALK010000012.1"/>
</dbReference>
<gene>
    <name evidence="2" type="ORF">QO001_004896</name>
</gene>
<feature type="transmembrane region" description="Helical" evidence="1">
    <location>
        <begin position="32"/>
        <end position="51"/>
    </location>
</feature>
<name>A0AAJ1TYC8_9HYPH</name>
<reference evidence="2" key="1">
    <citation type="submission" date="2023-07" db="EMBL/GenBank/DDBJ databases">
        <title>Genomic Encyclopedia of Type Strains, Phase IV (KMG-IV): sequencing the most valuable type-strain genomes for metagenomic binning, comparative biology and taxonomic classification.</title>
        <authorList>
            <person name="Goeker M."/>
        </authorList>
    </citation>
    <scope>NUCLEOTIDE SEQUENCE</scope>
    <source>
        <strain evidence="2">DSM 19569</strain>
    </source>
</reference>
<organism evidence="2 3">
    <name type="scientific">Methylobacterium brachiatum</name>
    <dbReference type="NCBI Taxonomy" id="269660"/>
    <lineage>
        <taxon>Bacteria</taxon>
        <taxon>Pseudomonadati</taxon>
        <taxon>Pseudomonadota</taxon>
        <taxon>Alphaproteobacteria</taxon>
        <taxon>Hyphomicrobiales</taxon>
        <taxon>Methylobacteriaceae</taxon>
        <taxon>Methylobacterium</taxon>
    </lineage>
</organism>
<dbReference type="Proteomes" id="UP001223420">
    <property type="component" value="Unassembled WGS sequence"/>
</dbReference>